<dbReference type="RefSeq" id="WP_242711045.1">
    <property type="nucleotide sequence ID" value="NZ_JALDAX010000008.1"/>
</dbReference>
<keyword evidence="2" id="KW-0472">Membrane</keyword>
<evidence type="ECO:0000256" key="1">
    <source>
        <dbReference type="SAM" id="MobiDB-lite"/>
    </source>
</evidence>
<gene>
    <name evidence="3" type="ORF">MQN93_22865</name>
</gene>
<reference evidence="3" key="1">
    <citation type="submission" date="2022-03" db="EMBL/GenBank/DDBJ databases">
        <title>Streptomyces 7R015 and 7R016 isolated from Barleria lupulina in Thailand.</title>
        <authorList>
            <person name="Kanchanasin P."/>
            <person name="Phongsopitanun W."/>
            <person name="Tanasupawat S."/>
        </authorList>
    </citation>
    <scope>NUCLEOTIDE SEQUENCE</scope>
    <source>
        <strain evidence="3">7R016</strain>
    </source>
</reference>
<feature type="transmembrane region" description="Helical" evidence="2">
    <location>
        <begin position="21"/>
        <end position="43"/>
    </location>
</feature>
<sequence length="156" mass="16743">MTSDGQQPVGRSFGPVARTAGCLLMAVTVFVLLAGVLVTWFFFSWHHTAQSRDHDSQAALAASADRLRSRLADADADGTLTDREITEALEHRSPRSLARDEGRTVVVVQVAGYDQARCYSYTALPTGTVTSEPLTTCPSQSPRAPGSVNPPVKGRQ</sequence>
<protein>
    <recommendedName>
        <fullName evidence="5">EF-hand domain-containing protein</fullName>
    </recommendedName>
</protein>
<keyword evidence="2" id="KW-1133">Transmembrane helix</keyword>
<keyword evidence="2" id="KW-0812">Transmembrane</keyword>
<dbReference type="EMBL" id="JALDAX010000008">
    <property type="protein sequence ID" value="MCI3242569.1"/>
    <property type="molecule type" value="Genomic_DNA"/>
</dbReference>
<dbReference type="Proteomes" id="UP001165270">
    <property type="component" value="Unassembled WGS sequence"/>
</dbReference>
<feature type="region of interest" description="Disordered" evidence="1">
    <location>
        <begin position="132"/>
        <end position="156"/>
    </location>
</feature>
<proteinExistence type="predicted"/>
<comment type="caution">
    <text evidence="3">The sequence shown here is derived from an EMBL/GenBank/DDBJ whole genome shotgun (WGS) entry which is preliminary data.</text>
</comment>
<keyword evidence="4" id="KW-1185">Reference proteome</keyword>
<evidence type="ECO:0000313" key="4">
    <source>
        <dbReference type="Proteomes" id="UP001165270"/>
    </source>
</evidence>
<feature type="compositionally biased region" description="Polar residues" evidence="1">
    <location>
        <begin position="132"/>
        <end position="142"/>
    </location>
</feature>
<evidence type="ECO:0000313" key="3">
    <source>
        <dbReference type="EMBL" id="MCI3242569.1"/>
    </source>
</evidence>
<evidence type="ECO:0008006" key="5">
    <source>
        <dbReference type="Google" id="ProtNLM"/>
    </source>
</evidence>
<dbReference type="InterPro" id="IPR018247">
    <property type="entry name" value="EF_Hand_1_Ca_BS"/>
</dbReference>
<name>A0ABS9XKH4_9ACTN</name>
<dbReference type="PROSITE" id="PS00018">
    <property type="entry name" value="EF_HAND_1"/>
    <property type="match status" value="1"/>
</dbReference>
<evidence type="ECO:0000256" key="2">
    <source>
        <dbReference type="SAM" id="Phobius"/>
    </source>
</evidence>
<organism evidence="3 4">
    <name type="scientific">Streptomyces spinosisporus</name>
    <dbReference type="NCBI Taxonomy" id="2927582"/>
    <lineage>
        <taxon>Bacteria</taxon>
        <taxon>Bacillati</taxon>
        <taxon>Actinomycetota</taxon>
        <taxon>Actinomycetes</taxon>
        <taxon>Kitasatosporales</taxon>
        <taxon>Streptomycetaceae</taxon>
        <taxon>Streptomyces</taxon>
    </lineage>
</organism>
<accession>A0ABS9XKH4</accession>